<dbReference type="Proteomes" id="UP000198779">
    <property type="component" value="Unassembled WGS sequence"/>
</dbReference>
<dbReference type="STRING" id="645274.SAMN04487901_10950"/>
<accession>A0A1G7WYR3</accession>
<dbReference type="RefSeq" id="WP_091817642.1">
    <property type="nucleotide sequence ID" value="NZ_FNCQ01000009.1"/>
</dbReference>
<dbReference type="EMBL" id="FNIW01000009">
    <property type="protein sequence ID" value="SDO07761.1"/>
    <property type="molecule type" value="Genomic_DNA"/>
</dbReference>
<name>A0A1H0GM65_9BACT</name>
<reference evidence="3 4" key="1">
    <citation type="submission" date="2016-10" db="EMBL/GenBank/DDBJ databases">
        <authorList>
            <person name="Varghese N."/>
            <person name="Submissions S."/>
        </authorList>
    </citation>
    <scope>NUCLEOTIDE SEQUENCE</scope>
    <source>
        <strain evidence="3">BP1-145</strain>
        <strain evidence="4">BP1-148</strain>
    </source>
</reference>
<protein>
    <submittedName>
        <fullName evidence="3">Uncharacterized protein</fullName>
    </submittedName>
</protein>
<feature type="signal peptide" evidence="1">
    <location>
        <begin position="1"/>
        <end position="20"/>
    </location>
</feature>
<dbReference type="AlphaFoldDB" id="A0A1H0GM65"/>
<evidence type="ECO:0000313" key="3">
    <source>
        <dbReference type="EMBL" id="SDO07761.1"/>
    </source>
</evidence>
<evidence type="ECO:0000256" key="1">
    <source>
        <dbReference type="SAM" id="SignalP"/>
    </source>
</evidence>
<organism evidence="3 5">
    <name type="scientific">Prevotella communis</name>
    <dbReference type="NCBI Taxonomy" id="2913614"/>
    <lineage>
        <taxon>Bacteria</taxon>
        <taxon>Pseudomonadati</taxon>
        <taxon>Bacteroidota</taxon>
        <taxon>Bacteroidia</taxon>
        <taxon>Bacteroidales</taxon>
        <taxon>Prevotellaceae</taxon>
        <taxon>Prevotella</taxon>
    </lineage>
</organism>
<proteinExistence type="predicted"/>
<evidence type="ECO:0000313" key="5">
    <source>
        <dbReference type="Proteomes" id="UP000199134"/>
    </source>
</evidence>
<feature type="chain" id="PRO_5041121882" evidence="1">
    <location>
        <begin position="21"/>
        <end position="490"/>
    </location>
</feature>
<dbReference type="EMBL" id="FNCQ01000009">
    <property type="protein sequence ID" value="SDG77046.1"/>
    <property type="molecule type" value="Genomic_DNA"/>
</dbReference>
<evidence type="ECO:0000313" key="2">
    <source>
        <dbReference type="EMBL" id="SDG77046.1"/>
    </source>
</evidence>
<evidence type="ECO:0000313" key="4">
    <source>
        <dbReference type="Proteomes" id="UP000198779"/>
    </source>
</evidence>
<keyword evidence="4" id="KW-1185">Reference proteome</keyword>
<dbReference type="Proteomes" id="UP000199134">
    <property type="component" value="Unassembled WGS sequence"/>
</dbReference>
<reference evidence="2 5" key="2">
    <citation type="submission" date="2016-10" db="EMBL/GenBank/DDBJ databases">
        <authorList>
            <person name="de Groot N.N."/>
        </authorList>
    </citation>
    <scope>NUCLEOTIDE SEQUENCE [LARGE SCALE GENOMIC DNA]</scope>
    <source>
        <strain evidence="5">BP1-145</strain>
        <strain evidence="2">BP1-148</strain>
    </source>
</reference>
<sequence length="490" mass="55899">MKRIFIMLLIACSAITTISADPLANPQKKPETVIATLNAIIAKFGLSEGQVYSVNRNPNTSIIESSTKIVPFRCSANSMQNDNVLKAVALNFPKEEPLAYQFLHIQPGSNKNFQLKVVSDNGTGSSIRIRTKKNQEMWLMCCKNPENPTLRDAYAVTWEYMHDQKNQVLGTVYMITSLRPDLFEKGMSGNLFANGQENAKKTFTLEGRVGDDLKDSLYVFYIAETAEQLNNAADDSFTFTMPVINGRFGISVENDKPFVGRIRTVMPDGSLCQLWTNIDCVPGETYHITTHNGWYEEDRDYENRVGRYSGKSLLNARQIAGNDDILEVDTIPIVDDVPVDYVNGEGTNRRVDQWRENLTTKQKVQFVSKAQTIDTYEKVLKQSYDLIGKEINGMRDPFRINSAFDRIYKQNKTFDNHVQDFVKLVLSTGLPKESLPDFYKKVLDLYSKQNQAIAEFYKEYGSYTKSARKVQKQVNKFTEKYMNEMIKLMK</sequence>
<accession>A0A1H0GM65</accession>
<dbReference type="OrthoDB" id="1057829at2"/>
<keyword evidence="1" id="KW-0732">Signal</keyword>
<gene>
    <name evidence="3" type="ORF">SAMN04487900_10963</name>
    <name evidence="2" type="ORF">SAMN04487901_10950</name>
</gene>